<keyword evidence="3" id="KW-1185">Reference proteome</keyword>
<dbReference type="AlphaFoldDB" id="A0AAV7NHL4"/>
<accession>A0AAV7NHL4</accession>
<feature type="region of interest" description="Disordered" evidence="1">
    <location>
        <begin position="66"/>
        <end position="191"/>
    </location>
</feature>
<feature type="region of interest" description="Disordered" evidence="1">
    <location>
        <begin position="267"/>
        <end position="292"/>
    </location>
</feature>
<proteinExistence type="predicted"/>
<feature type="compositionally biased region" description="Basic and acidic residues" evidence="1">
    <location>
        <begin position="117"/>
        <end position="126"/>
    </location>
</feature>
<feature type="compositionally biased region" description="Acidic residues" evidence="1">
    <location>
        <begin position="277"/>
        <end position="292"/>
    </location>
</feature>
<reference evidence="2" key="1">
    <citation type="journal article" date="2022" name="bioRxiv">
        <title>Sequencing and chromosome-scale assembly of the giantPleurodeles waltlgenome.</title>
        <authorList>
            <person name="Brown T."/>
            <person name="Elewa A."/>
            <person name="Iarovenko S."/>
            <person name="Subramanian E."/>
            <person name="Araus A.J."/>
            <person name="Petzold A."/>
            <person name="Susuki M."/>
            <person name="Suzuki K.-i.T."/>
            <person name="Hayashi T."/>
            <person name="Toyoda A."/>
            <person name="Oliveira C."/>
            <person name="Osipova E."/>
            <person name="Leigh N.D."/>
            <person name="Simon A."/>
            <person name="Yun M.H."/>
        </authorList>
    </citation>
    <scope>NUCLEOTIDE SEQUENCE</scope>
    <source>
        <strain evidence="2">20211129_DDA</strain>
        <tissue evidence="2">Liver</tissue>
    </source>
</reference>
<dbReference type="EMBL" id="JANPWB010000012">
    <property type="protein sequence ID" value="KAJ1115551.1"/>
    <property type="molecule type" value="Genomic_DNA"/>
</dbReference>
<comment type="caution">
    <text evidence="2">The sequence shown here is derived from an EMBL/GenBank/DDBJ whole genome shotgun (WGS) entry which is preliminary data.</text>
</comment>
<evidence type="ECO:0000313" key="2">
    <source>
        <dbReference type="EMBL" id="KAJ1115551.1"/>
    </source>
</evidence>
<feature type="compositionally biased region" description="Low complexity" evidence="1">
    <location>
        <begin position="129"/>
        <end position="138"/>
    </location>
</feature>
<feature type="compositionally biased region" description="Basic and acidic residues" evidence="1">
    <location>
        <begin position="75"/>
        <end position="96"/>
    </location>
</feature>
<name>A0AAV7NHL4_PLEWA</name>
<gene>
    <name evidence="2" type="ORF">NDU88_003774</name>
</gene>
<dbReference type="Proteomes" id="UP001066276">
    <property type="component" value="Chromosome 8"/>
</dbReference>
<protein>
    <submittedName>
        <fullName evidence="2">Uncharacterized protein</fullName>
    </submittedName>
</protein>
<evidence type="ECO:0000313" key="3">
    <source>
        <dbReference type="Proteomes" id="UP001066276"/>
    </source>
</evidence>
<organism evidence="2 3">
    <name type="scientific">Pleurodeles waltl</name>
    <name type="common">Iberian ribbed newt</name>
    <dbReference type="NCBI Taxonomy" id="8319"/>
    <lineage>
        <taxon>Eukaryota</taxon>
        <taxon>Metazoa</taxon>
        <taxon>Chordata</taxon>
        <taxon>Craniata</taxon>
        <taxon>Vertebrata</taxon>
        <taxon>Euteleostomi</taxon>
        <taxon>Amphibia</taxon>
        <taxon>Batrachia</taxon>
        <taxon>Caudata</taxon>
        <taxon>Salamandroidea</taxon>
        <taxon>Salamandridae</taxon>
        <taxon>Pleurodelinae</taxon>
        <taxon>Pleurodeles</taxon>
    </lineage>
</organism>
<sequence length="407" mass="42327">MEVEAKVLEAVALLRQAGRMDFLKDGALAPGRPARRASAGVAAAVAACSPPRVAGAVKVRGVPRGAGAKGVFGEGKGRFSGQERGRGSPRVSREAGHGPPRQSCKRARKGKAGPQEAARRKGDRTEGVGALEASAAGKSEGGKADARQARAAVSSEVRKARGATGGPGAVATSKGLSVSGRGRRGQGGAPRVEEARVLELGIRHGEGEKRGTAGKEVERDPRVPMSEKWPTMLQWSSDEVGGSTEGGKWYKGEGSVVDRSLGAPRKEYRSGISESEVLGEDDGLDEEGLEGEEGLGVRSQWDIGSSPGTPDLVWQGPLDYEDDDPGKQDAARVHWEEGKAGPGAASWMASAGWSRRRYGAADAFSGLCGGEGIAPPVAAGQEEQHPGPQCRRCLDDPSVIQIELAYT</sequence>
<evidence type="ECO:0000256" key="1">
    <source>
        <dbReference type="SAM" id="MobiDB-lite"/>
    </source>
</evidence>